<dbReference type="Proteomes" id="UP001054821">
    <property type="component" value="Chromosome 7"/>
</dbReference>
<dbReference type="AlphaFoldDB" id="A0AAD4V8Y6"/>
<reference evidence="1 2" key="1">
    <citation type="journal article" date="2022" name="G3 (Bethesda)">
        <title>Whole-genome sequence and methylome profiling of the almond [Prunus dulcis (Mill.) D.A. Webb] cultivar 'Nonpareil'.</title>
        <authorList>
            <person name="D'Amico-Willman K.M."/>
            <person name="Ouma W.Z."/>
            <person name="Meulia T."/>
            <person name="Sideli G.M."/>
            <person name="Gradziel T.M."/>
            <person name="Fresnedo-Ramirez J."/>
        </authorList>
    </citation>
    <scope>NUCLEOTIDE SEQUENCE [LARGE SCALE GENOMIC DNA]</scope>
    <source>
        <strain evidence="1">Clone GOH B32 T37-40</strain>
    </source>
</reference>
<comment type="caution">
    <text evidence="1">The sequence shown here is derived from an EMBL/GenBank/DDBJ whole genome shotgun (WGS) entry which is preliminary data.</text>
</comment>
<organism evidence="1 2">
    <name type="scientific">Prunus dulcis</name>
    <name type="common">Almond</name>
    <name type="synonym">Amygdalus dulcis</name>
    <dbReference type="NCBI Taxonomy" id="3755"/>
    <lineage>
        <taxon>Eukaryota</taxon>
        <taxon>Viridiplantae</taxon>
        <taxon>Streptophyta</taxon>
        <taxon>Embryophyta</taxon>
        <taxon>Tracheophyta</taxon>
        <taxon>Spermatophyta</taxon>
        <taxon>Magnoliopsida</taxon>
        <taxon>eudicotyledons</taxon>
        <taxon>Gunneridae</taxon>
        <taxon>Pentapetalae</taxon>
        <taxon>rosids</taxon>
        <taxon>fabids</taxon>
        <taxon>Rosales</taxon>
        <taxon>Rosaceae</taxon>
        <taxon>Amygdaloideae</taxon>
        <taxon>Amygdaleae</taxon>
        <taxon>Prunus</taxon>
    </lineage>
</organism>
<gene>
    <name evidence="1" type="ORF">L3X38_039707</name>
</gene>
<keyword evidence="2" id="KW-1185">Reference proteome</keyword>
<evidence type="ECO:0000313" key="1">
    <source>
        <dbReference type="EMBL" id="KAI5319999.1"/>
    </source>
</evidence>
<name>A0AAD4V8Y6_PRUDU</name>
<sequence>MYGFGREHAEKFIVININSVHVFGSHRSLISDLAELVSRIIVLEQLNSKPPLLLGSSYFKGAQEEMMEAERAETMEVERDGR</sequence>
<evidence type="ECO:0000313" key="2">
    <source>
        <dbReference type="Proteomes" id="UP001054821"/>
    </source>
</evidence>
<accession>A0AAD4V8Y6</accession>
<dbReference type="EMBL" id="JAJFAZ020000007">
    <property type="protein sequence ID" value="KAI5319999.1"/>
    <property type="molecule type" value="Genomic_DNA"/>
</dbReference>
<protein>
    <submittedName>
        <fullName evidence="1">Uncharacterized protein</fullName>
    </submittedName>
</protein>
<proteinExistence type="predicted"/>